<dbReference type="AlphaFoldDB" id="A0A8S9N9S8"/>
<accession>A0A8S9N9S8</accession>
<organism evidence="1 2">
    <name type="scientific">Brassica cretica</name>
    <name type="common">Mustard</name>
    <dbReference type="NCBI Taxonomy" id="69181"/>
    <lineage>
        <taxon>Eukaryota</taxon>
        <taxon>Viridiplantae</taxon>
        <taxon>Streptophyta</taxon>
        <taxon>Embryophyta</taxon>
        <taxon>Tracheophyta</taxon>
        <taxon>Spermatophyta</taxon>
        <taxon>Magnoliopsida</taxon>
        <taxon>eudicotyledons</taxon>
        <taxon>Gunneridae</taxon>
        <taxon>Pentapetalae</taxon>
        <taxon>rosids</taxon>
        <taxon>malvids</taxon>
        <taxon>Brassicales</taxon>
        <taxon>Brassicaceae</taxon>
        <taxon>Brassiceae</taxon>
        <taxon>Brassica</taxon>
    </lineage>
</organism>
<sequence>MFLCICERACSVRRSSSSFSGSSELVKFFRFVVELGGELARFIGDLVGKLVRFVESLFGLIGFGRRKTIGSSSDLDLESLWERID</sequence>
<gene>
    <name evidence="1" type="ORF">F2Q69_00041506</name>
</gene>
<dbReference type="Proteomes" id="UP000712600">
    <property type="component" value="Unassembled WGS sequence"/>
</dbReference>
<evidence type="ECO:0000313" key="2">
    <source>
        <dbReference type="Proteomes" id="UP000712600"/>
    </source>
</evidence>
<evidence type="ECO:0000313" key="1">
    <source>
        <dbReference type="EMBL" id="KAF3501744.1"/>
    </source>
</evidence>
<comment type="caution">
    <text evidence="1">The sequence shown here is derived from an EMBL/GenBank/DDBJ whole genome shotgun (WGS) entry which is preliminary data.</text>
</comment>
<protein>
    <submittedName>
        <fullName evidence="1">Uncharacterized protein</fullName>
    </submittedName>
</protein>
<proteinExistence type="predicted"/>
<name>A0A8S9N9S8_BRACR</name>
<reference evidence="1" key="1">
    <citation type="submission" date="2019-12" db="EMBL/GenBank/DDBJ databases">
        <title>Genome sequencing and annotation of Brassica cretica.</title>
        <authorList>
            <person name="Studholme D.J."/>
            <person name="Sarris P."/>
        </authorList>
    </citation>
    <scope>NUCLEOTIDE SEQUENCE</scope>
    <source>
        <strain evidence="1">PFS-109/04</strain>
        <tissue evidence="1">Leaf</tissue>
    </source>
</reference>
<dbReference type="EMBL" id="QGKX02001621">
    <property type="protein sequence ID" value="KAF3501744.1"/>
    <property type="molecule type" value="Genomic_DNA"/>
</dbReference>